<name>A0A2A7S3H3_BURGA</name>
<organism evidence="2 3">
    <name type="scientific">Burkholderia gladioli</name>
    <name type="common">Pseudomonas marginata</name>
    <name type="synonym">Phytomonas marginata</name>
    <dbReference type="NCBI Taxonomy" id="28095"/>
    <lineage>
        <taxon>Bacteria</taxon>
        <taxon>Pseudomonadati</taxon>
        <taxon>Pseudomonadota</taxon>
        <taxon>Betaproteobacteria</taxon>
        <taxon>Burkholderiales</taxon>
        <taxon>Burkholderiaceae</taxon>
        <taxon>Burkholderia</taxon>
    </lineage>
</organism>
<dbReference type="RefSeq" id="WP_098153945.1">
    <property type="nucleotide sequence ID" value="NZ_CADEQH010000002.1"/>
</dbReference>
<feature type="coiled-coil region" evidence="1">
    <location>
        <begin position="183"/>
        <end position="210"/>
    </location>
</feature>
<dbReference type="EMBL" id="PDDY01000004">
    <property type="protein sequence ID" value="PEH38224.1"/>
    <property type="molecule type" value="Genomic_DNA"/>
</dbReference>
<evidence type="ECO:0000313" key="3">
    <source>
        <dbReference type="Proteomes" id="UP000220629"/>
    </source>
</evidence>
<reference evidence="3" key="1">
    <citation type="submission" date="2017-09" db="EMBL/GenBank/DDBJ databases">
        <title>FDA dAtabase for Regulatory Grade micrObial Sequences (FDA-ARGOS): Supporting development and validation of Infectious Disease Dx tests.</title>
        <authorList>
            <person name="Minogue T."/>
            <person name="Wolcott M."/>
            <person name="Wasieloski L."/>
            <person name="Aguilar W."/>
            <person name="Moore D."/>
            <person name="Tallon L."/>
            <person name="Sadzewicz L."/>
            <person name="Ott S."/>
            <person name="Zhao X."/>
            <person name="Nagaraj S."/>
            <person name="Vavikolanu K."/>
            <person name="Aluvathingal J."/>
            <person name="Nadendla S."/>
            <person name="Sichtig H."/>
        </authorList>
    </citation>
    <scope>NUCLEOTIDE SEQUENCE [LARGE SCALE GENOMIC DNA]</scope>
    <source>
        <strain evidence="3">FDAARGOS_390</strain>
    </source>
</reference>
<sequence length="352" mass="39116">MDFTSAQATISDAAIHDPLLAHFLSAILFSHPGDAIKKSARAVYGKFARPGKNAAWTCRHAGCTRASIWSHEISEGKITRCLARDIEGRRYVDVLAPDLSGNPYRYAFKHVATRSATTFLGYCQEHDNLLFRDLDNGLTRYDDTRLNAQYLRSLKKRAYETERQIAIWQDIAVELRQLDEASHAELAAASERVERNLAELRESLARWQRVYEQVRAGLEAGRPAVGSRCHRLAAPGYLFSGVVDLSQPGDTEPFVVFLLKADFADESAFFVGALDNAHADGILDHHDLGAPEGRQKVAQYLLSMKSGFVFSPDFEAGLPEAARAGFHRSPDFERGSLAFDAVYCERFLFGAG</sequence>
<gene>
    <name evidence="2" type="ORF">CRM94_27815</name>
</gene>
<evidence type="ECO:0000256" key="1">
    <source>
        <dbReference type="SAM" id="Coils"/>
    </source>
</evidence>
<proteinExistence type="predicted"/>
<protein>
    <submittedName>
        <fullName evidence="2">Uncharacterized protein</fullName>
    </submittedName>
</protein>
<dbReference type="AlphaFoldDB" id="A0A2A7S3H3"/>
<evidence type="ECO:0000313" key="2">
    <source>
        <dbReference type="EMBL" id="PEH38224.1"/>
    </source>
</evidence>
<dbReference type="Proteomes" id="UP000220629">
    <property type="component" value="Unassembled WGS sequence"/>
</dbReference>
<comment type="caution">
    <text evidence="2">The sequence shown here is derived from an EMBL/GenBank/DDBJ whole genome shotgun (WGS) entry which is preliminary data.</text>
</comment>
<accession>A0A2A7S3H3</accession>
<keyword evidence="1" id="KW-0175">Coiled coil</keyword>